<feature type="domain" description="RsdA/BaiN/AoA(So)-like insert" evidence="5">
    <location>
        <begin position="206"/>
        <end position="395"/>
    </location>
</feature>
<dbReference type="Pfam" id="PF22780">
    <property type="entry name" value="HI0933_like_1st"/>
    <property type="match status" value="1"/>
</dbReference>
<dbReference type="EMBL" id="CP036262">
    <property type="protein sequence ID" value="QDS91914.1"/>
    <property type="molecule type" value="Genomic_DNA"/>
</dbReference>
<organism evidence="6 7">
    <name type="scientific">Roseimaritima multifibrata</name>
    <dbReference type="NCBI Taxonomy" id="1930274"/>
    <lineage>
        <taxon>Bacteria</taxon>
        <taxon>Pseudomonadati</taxon>
        <taxon>Planctomycetota</taxon>
        <taxon>Planctomycetia</taxon>
        <taxon>Pirellulales</taxon>
        <taxon>Pirellulaceae</taxon>
        <taxon>Roseimaritima</taxon>
    </lineage>
</organism>
<dbReference type="AlphaFoldDB" id="A0A517MAL2"/>
<dbReference type="KEGG" id="rml:FF011L_06500"/>
<gene>
    <name evidence="6" type="ORF">FF011L_06500</name>
</gene>
<dbReference type="InterPro" id="IPR023166">
    <property type="entry name" value="BaiN-like_dom_sf"/>
</dbReference>
<evidence type="ECO:0000313" key="6">
    <source>
        <dbReference type="EMBL" id="QDS91914.1"/>
    </source>
</evidence>
<feature type="domain" description="RsdA/BaiN/AoA(So)-like Rossmann fold-like" evidence="4">
    <location>
        <begin position="9"/>
        <end position="447"/>
    </location>
</feature>
<dbReference type="RefSeq" id="WP_246109693.1">
    <property type="nucleotide sequence ID" value="NZ_CP036262.1"/>
</dbReference>
<dbReference type="Pfam" id="PF03486">
    <property type="entry name" value="HI0933_like"/>
    <property type="match status" value="1"/>
</dbReference>
<reference evidence="6 7" key="1">
    <citation type="submission" date="2019-02" db="EMBL/GenBank/DDBJ databases">
        <title>Deep-cultivation of Planctomycetes and their phenomic and genomic characterization uncovers novel biology.</title>
        <authorList>
            <person name="Wiegand S."/>
            <person name="Jogler M."/>
            <person name="Boedeker C."/>
            <person name="Pinto D."/>
            <person name="Vollmers J."/>
            <person name="Rivas-Marin E."/>
            <person name="Kohn T."/>
            <person name="Peeters S.H."/>
            <person name="Heuer A."/>
            <person name="Rast P."/>
            <person name="Oberbeckmann S."/>
            <person name="Bunk B."/>
            <person name="Jeske O."/>
            <person name="Meyerdierks A."/>
            <person name="Storesund J.E."/>
            <person name="Kallscheuer N."/>
            <person name="Luecker S."/>
            <person name="Lage O.M."/>
            <person name="Pohl T."/>
            <person name="Merkel B.J."/>
            <person name="Hornburger P."/>
            <person name="Mueller R.-W."/>
            <person name="Bruemmer F."/>
            <person name="Labrenz M."/>
            <person name="Spormann A.M."/>
            <person name="Op den Camp H."/>
            <person name="Overmann J."/>
            <person name="Amann R."/>
            <person name="Jetten M.S.M."/>
            <person name="Mascher T."/>
            <person name="Medema M.H."/>
            <person name="Devos D.P."/>
            <person name="Kaster A.-K."/>
            <person name="Ovreas L."/>
            <person name="Rohde M."/>
            <person name="Galperin M.Y."/>
            <person name="Jogler C."/>
        </authorList>
    </citation>
    <scope>NUCLEOTIDE SEQUENCE [LARGE SCALE GENOMIC DNA]</scope>
    <source>
        <strain evidence="6 7">FF011L</strain>
    </source>
</reference>
<keyword evidence="2" id="KW-0285">Flavoprotein</keyword>
<evidence type="ECO:0000256" key="1">
    <source>
        <dbReference type="ARBA" id="ARBA00001974"/>
    </source>
</evidence>
<dbReference type="SUPFAM" id="SSF160996">
    <property type="entry name" value="HI0933 insert domain-like"/>
    <property type="match status" value="1"/>
</dbReference>
<name>A0A517MAL2_9BACT</name>
<dbReference type="Proteomes" id="UP000320672">
    <property type="component" value="Chromosome"/>
</dbReference>
<dbReference type="InterPro" id="IPR004792">
    <property type="entry name" value="BaiN-like"/>
</dbReference>
<accession>A0A517MAL2</accession>
<proteinExistence type="predicted"/>
<dbReference type="Gene3D" id="2.40.30.10">
    <property type="entry name" value="Translation factors"/>
    <property type="match status" value="1"/>
</dbReference>
<dbReference type="InterPro" id="IPR055178">
    <property type="entry name" value="RsdA/BaiN/AoA(So)-like_dom"/>
</dbReference>
<dbReference type="PRINTS" id="PR00368">
    <property type="entry name" value="FADPNR"/>
</dbReference>
<evidence type="ECO:0000259" key="4">
    <source>
        <dbReference type="Pfam" id="PF03486"/>
    </source>
</evidence>
<dbReference type="PANTHER" id="PTHR42887:SF2">
    <property type="entry name" value="OS12G0638800 PROTEIN"/>
    <property type="match status" value="1"/>
</dbReference>
<dbReference type="Gene3D" id="1.10.8.260">
    <property type="entry name" value="HI0933 insert domain-like"/>
    <property type="match status" value="1"/>
</dbReference>
<dbReference type="SUPFAM" id="SSF51905">
    <property type="entry name" value="FAD/NAD(P)-binding domain"/>
    <property type="match status" value="1"/>
</dbReference>
<evidence type="ECO:0000313" key="7">
    <source>
        <dbReference type="Proteomes" id="UP000320672"/>
    </source>
</evidence>
<protein>
    <submittedName>
        <fullName evidence="6">Dihydrolipoamide dehydrogenase</fullName>
    </submittedName>
</protein>
<dbReference type="InterPro" id="IPR036188">
    <property type="entry name" value="FAD/NAD-bd_sf"/>
</dbReference>
<evidence type="ECO:0000256" key="3">
    <source>
        <dbReference type="ARBA" id="ARBA00022827"/>
    </source>
</evidence>
<sequence>MVIARSEFDVVVIGAGAAGMIAAARAAEAMRSSLASSSSGDASVLLLEKNRKAGAKILMSGGTRCNLTHDCGNAGIMEAFGKSGRFLRQALDQLSPQATVKMFHDLGVATKIESTGKVFPKNDRAVEVRDALLRDVHAQGVQVRLGAGVQGLQRQEGCWEVQTDSGTVSANKVIVTAGGRSWPGCGTTGDAYEWLSQLGHSIEQTRPALVPLTGGADWSRELSGLTLPEIGLEVWASAKPHSSTGNGGRRSGKRKKPLIRREGGFLFTHRGFSGPAVMDVSRYLTTPDGVTDDRLVIDLLPAMSTAAVEDWIADIKRKGGGQTLANALTKLLPSRLASAIAQLAIQGTDVPRAGAADQVFPLAELKREVWLRLSGFLKQHELPVHGSRGFEKAEVTAGGVRLSEVDPRSMQSRLVDGLYIAGEVLDLDGWIGGYNFQSAFSTGAMAGLAAAESIRNGEH</sequence>
<dbReference type="PRINTS" id="PR00411">
    <property type="entry name" value="PNDRDTASEI"/>
</dbReference>
<dbReference type="InterPro" id="IPR057661">
    <property type="entry name" value="RsdA/BaiN/AoA(So)_Rossmann"/>
</dbReference>
<keyword evidence="3" id="KW-0274">FAD</keyword>
<dbReference type="PANTHER" id="PTHR42887">
    <property type="entry name" value="OS12G0638800 PROTEIN"/>
    <property type="match status" value="1"/>
</dbReference>
<comment type="cofactor">
    <cofactor evidence="1">
        <name>FAD</name>
        <dbReference type="ChEBI" id="CHEBI:57692"/>
    </cofactor>
</comment>
<evidence type="ECO:0000256" key="2">
    <source>
        <dbReference type="ARBA" id="ARBA00022630"/>
    </source>
</evidence>
<keyword evidence="7" id="KW-1185">Reference proteome</keyword>
<dbReference type="Gene3D" id="3.50.50.60">
    <property type="entry name" value="FAD/NAD(P)-binding domain"/>
    <property type="match status" value="1"/>
</dbReference>
<evidence type="ECO:0000259" key="5">
    <source>
        <dbReference type="Pfam" id="PF22780"/>
    </source>
</evidence>
<dbReference type="NCBIfam" id="TIGR00275">
    <property type="entry name" value="aminoacetone oxidase family FAD-binding enzyme"/>
    <property type="match status" value="1"/>
</dbReference>